<keyword evidence="2" id="KW-0614">Plasmid</keyword>
<dbReference type="InterPro" id="IPR003615">
    <property type="entry name" value="HNH_nuc"/>
</dbReference>
<dbReference type="REBASE" id="167609">
    <property type="entry name" value="Pox23570ORF28765P"/>
</dbReference>
<dbReference type="KEGG" id="pox:MB84_28775"/>
<geneLocation type="plasmid" evidence="2 3">
    <name>pPO70-1</name>
</geneLocation>
<dbReference type="CDD" id="cd00085">
    <property type="entry name" value="HNHc"/>
    <property type="match status" value="1"/>
</dbReference>
<dbReference type="GO" id="GO:0008270">
    <property type="term" value="F:zinc ion binding"/>
    <property type="evidence" value="ECO:0007669"/>
    <property type="project" value="InterPro"/>
</dbReference>
<dbReference type="Proteomes" id="UP000035050">
    <property type="component" value="Plasmid pPO70-1"/>
</dbReference>
<dbReference type="PATRIC" id="fig|573737.6.peg.5700"/>
<organism evidence="2 3">
    <name type="scientific">Pandoraea oxalativorans</name>
    <dbReference type="NCBI Taxonomy" id="573737"/>
    <lineage>
        <taxon>Bacteria</taxon>
        <taxon>Pseudomonadati</taxon>
        <taxon>Pseudomonadota</taxon>
        <taxon>Betaproteobacteria</taxon>
        <taxon>Burkholderiales</taxon>
        <taxon>Burkholderiaceae</taxon>
        <taxon>Pandoraea</taxon>
    </lineage>
</organism>
<keyword evidence="2" id="KW-0255">Endonuclease</keyword>
<accession>A0A0G3IEE5</accession>
<keyword evidence="2" id="KW-0378">Hydrolase</keyword>
<dbReference type="EMBL" id="CP011518">
    <property type="protein sequence ID" value="AKK24923.1"/>
    <property type="molecule type" value="Genomic_DNA"/>
</dbReference>
<gene>
    <name evidence="2" type="ORF">MB84_28775</name>
</gene>
<proteinExistence type="predicted"/>
<dbReference type="InterPro" id="IPR002711">
    <property type="entry name" value="HNH"/>
</dbReference>
<keyword evidence="2" id="KW-0540">Nuclease</keyword>
<evidence type="ECO:0000313" key="2">
    <source>
        <dbReference type="EMBL" id="AKK24923.1"/>
    </source>
</evidence>
<evidence type="ECO:0000259" key="1">
    <source>
        <dbReference type="SMART" id="SM00507"/>
    </source>
</evidence>
<sequence>MVRRSQRKDPESLRKALIVLLTNFEAELKRDDLRGKVVALVPAHHGLRDLGSSLILDEAAPSARDRILLYLTKYPRQMIAGDELMVISGIGEWARRVRELRVEHGWSIASGVAIKEMLEQGELKPEDLAAGKLDTNDYMLLDERQDRDAAFRWNTANDIRKTKASVQDKILEFLKANVGKPVTGEELRYVANDKTEWARRVRELRTEEGWAVATRNMGRPELPIGTYILEDLHQAPPHDRRIPDDVRRAVLRRDGYTCLHCGWTPSEWNKADPRHLELHHKVQHAHGGKNDEENLITLCTVCHDVVHRDEKV</sequence>
<dbReference type="SMART" id="SM00507">
    <property type="entry name" value="HNHc"/>
    <property type="match status" value="1"/>
</dbReference>
<dbReference type="Pfam" id="PF01844">
    <property type="entry name" value="HNH"/>
    <property type="match status" value="1"/>
</dbReference>
<keyword evidence="3" id="KW-1185">Reference proteome</keyword>
<dbReference type="Gene3D" id="1.10.30.50">
    <property type="match status" value="1"/>
</dbReference>
<reference evidence="2" key="1">
    <citation type="submission" date="2016-06" db="EMBL/GenBank/DDBJ databases">
        <title>Pandoraea oxalativorans DSM 23570 Genome Sequencing.</title>
        <authorList>
            <person name="Ee R."/>
            <person name="Lim Y.-L."/>
            <person name="Yong D."/>
            <person name="Yin W.-F."/>
            <person name="Chan K.-G."/>
        </authorList>
    </citation>
    <scope>NUCLEOTIDE SEQUENCE</scope>
    <source>
        <strain evidence="2">DSM 23570</strain>
        <plasmid evidence="2">pPO70-1</plasmid>
    </source>
</reference>
<protein>
    <submittedName>
        <fullName evidence="2">HNH endonuclease</fullName>
    </submittedName>
</protein>
<dbReference type="OrthoDB" id="5292295at2"/>
<feature type="domain" description="HNH nuclease" evidence="1">
    <location>
        <begin position="245"/>
        <end position="304"/>
    </location>
</feature>
<dbReference type="AlphaFoldDB" id="A0A0G3IEE5"/>
<evidence type="ECO:0000313" key="3">
    <source>
        <dbReference type="Proteomes" id="UP000035050"/>
    </source>
</evidence>
<name>A0A0G3IEE5_9BURK</name>
<dbReference type="GO" id="GO:0004519">
    <property type="term" value="F:endonuclease activity"/>
    <property type="evidence" value="ECO:0007669"/>
    <property type="project" value="UniProtKB-KW"/>
</dbReference>
<dbReference type="GO" id="GO:0003676">
    <property type="term" value="F:nucleic acid binding"/>
    <property type="evidence" value="ECO:0007669"/>
    <property type="project" value="InterPro"/>
</dbReference>